<gene>
    <name evidence="2" type="ORF">M0R45_030288</name>
</gene>
<organism evidence="2 3">
    <name type="scientific">Rubus argutus</name>
    <name type="common">Southern blackberry</name>
    <dbReference type="NCBI Taxonomy" id="59490"/>
    <lineage>
        <taxon>Eukaryota</taxon>
        <taxon>Viridiplantae</taxon>
        <taxon>Streptophyta</taxon>
        <taxon>Embryophyta</taxon>
        <taxon>Tracheophyta</taxon>
        <taxon>Spermatophyta</taxon>
        <taxon>Magnoliopsida</taxon>
        <taxon>eudicotyledons</taxon>
        <taxon>Gunneridae</taxon>
        <taxon>Pentapetalae</taxon>
        <taxon>rosids</taxon>
        <taxon>fabids</taxon>
        <taxon>Rosales</taxon>
        <taxon>Rosaceae</taxon>
        <taxon>Rosoideae</taxon>
        <taxon>Rosoideae incertae sedis</taxon>
        <taxon>Rubus</taxon>
    </lineage>
</organism>
<dbReference type="InterPro" id="IPR032675">
    <property type="entry name" value="LRR_dom_sf"/>
</dbReference>
<dbReference type="InterPro" id="IPR001810">
    <property type="entry name" value="F-box_dom"/>
</dbReference>
<keyword evidence="3" id="KW-1185">Reference proteome</keyword>
<evidence type="ECO:0000259" key="1">
    <source>
        <dbReference type="PROSITE" id="PS50181"/>
    </source>
</evidence>
<dbReference type="SUPFAM" id="SSF52047">
    <property type="entry name" value="RNI-like"/>
    <property type="match status" value="1"/>
</dbReference>
<dbReference type="InterPro" id="IPR053772">
    <property type="entry name" value="At1g61320/At1g61330-like"/>
</dbReference>
<accession>A0AAW1WBE9</accession>
<comment type="caution">
    <text evidence="2">The sequence shown here is derived from an EMBL/GenBank/DDBJ whole genome shotgun (WGS) entry which is preliminary data.</text>
</comment>
<reference evidence="2 3" key="1">
    <citation type="journal article" date="2023" name="G3 (Bethesda)">
        <title>A chromosome-length genome assembly and annotation of blackberry (Rubus argutus, cv. 'Hillquist').</title>
        <authorList>
            <person name="Bruna T."/>
            <person name="Aryal R."/>
            <person name="Dudchenko O."/>
            <person name="Sargent D.J."/>
            <person name="Mead D."/>
            <person name="Buti M."/>
            <person name="Cavallini A."/>
            <person name="Hytonen T."/>
            <person name="Andres J."/>
            <person name="Pham M."/>
            <person name="Weisz D."/>
            <person name="Mascagni F."/>
            <person name="Usai G."/>
            <person name="Natali L."/>
            <person name="Bassil N."/>
            <person name="Fernandez G.E."/>
            <person name="Lomsadze A."/>
            <person name="Armour M."/>
            <person name="Olukolu B."/>
            <person name="Poorten T."/>
            <person name="Britton C."/>
            <person name="Davik J."/>
            <person name="Ashrafi H."/>
            <person name="Aiden E.L."/>
            <person name="Borodovsky M."/>
            <person name="Worthington M."/>
        </authorList>
    </citation>
    <scope>NUCLEOTIDE SEQUENCE [LARGE SCALE GENOMIC DNA]</scope>
    <source>
        <strain evidence="2">PI 553951</strain>
    </source>
</reference>
<dbReference type="PANTHER" id="PTHR34145">
    <property type="entry name" value="OS02G0105600 PROTEIN"/>
    <property type="match status" value="1"/>
</dbReference>
<evidence type="ECO:0000313" key="3">
    <source>
        <dbReference type="Proteomes" id="UP001457282"/>
    </source>
</evidence>
<sequence length="491" mass="56995">MILTGSHSMIKKRVPRLPSPAKINYNLRKIQRSNNEPDCDIVDRISALPDEILVNIVALLPLDEAQATRILSRRWRYIFRSVLNATMKLDFDAEKHLSNFASREDLAIPSYVVWVDKVLEQYRGSNIKRFRVCYDLDSTFSSSINKWIHFAMTKGVEMLELDLLEYGVCRRMEFPIYTFPHEILGIIKESAWKHICSDIPRLRPCACIGFKSLKVLNFKCVDVDGEVLEYMLSKCPVLERLSLGYSPSLLSLRVVGPSIALKYLEIQHCARLESVEICDTNLVSFVYYGDEINLIVKNVPLLVEVSICESCHNDYIQVAFTQFSSCLSQLEILKLIDVILPYKRNSVFPIFTNLKHLELRFDEDDDCIPLHLSSFIKASPFLHKLVLELYPLTNRREIEFKQAAKCSHDYLRVVEIFGYHGRTSDCELVKFLTEIAVNLEKMVTDPAHPAERHYCFPKHRRKPDIEEVARIEQSRYDYTTTVRKNFLQLRN</sequence>
<feature type="domain" description="F-box" evidence="1">
    <location>
        <begin position="42"/>
        <end position="89"/>
    </location>
</feature>
<dbReference type="Gene3D" id="3.80.10.10">
    <property type="entry name" value="Ribonuclease Inhibitor"/>
    <property type="match status" value="1"/>
</dbReference>
<dbReference type="Proteomes" id="UP001457282">
    <property type="component" value="Unassembled WGS sequence"/>
</dbReference>
<proteinExistence type="predicted"/>
<dbReference type="AlphaFoldDB" id="A0AAW1WBE9"/>
<protein>
    <recommendedName>
        <fullName evidence="1">F-box domain-containing protein</fullName>
    </recommendedName>
</protein>
<dbReference type="Pfam" id="PF00646">
    <property type="entry name" value="F-box"/>
    <property type="match status" value="1"/>
</dbReference>
<dbReference type="PANTHER" id="PTHR34145:SF68">
    <property type="entry name" value="FBD DOMAIN-CONTAINING PROTEIN"/>
    <property type="match status" value="1"/>
</dbReference>
<dbReference type="PROSITE" id="PS50181">
    <property type="entry name" value="FBOX"/>
    <property type="match status" value="1"/>
</dbReference>
<dbReference type="InterPro" id="IPR055357">
    <property type="entry name" value="LRR_At1g61320_AtMIF1"/>
</dbReference>
<dbReference type="InterPro" id="IPR036047">
    <property type="entry name" value="F-box-like_dom_sf"/>
</dbReference>
<dbReference type="Pfam" id="PF23622">
    <property type="entry name" value="LRR_At1g61320_AtMIF1"/>
    <property type="match status" value="1"/>
</dbReference>
<name>A0AAW1WBE9_RUBAR</name>
<dbReference type="SUPFAM" id="SSF81383">
    <property type="entry name" value="F-box domain"/>
    <property type="match status" value="1"/>
</dbReference>
<evidence type="ECO:0000313" key="2">
    <source>
        <dbReference type="EMBL" id="KAK9921792.1"/>
    </source>
</evidence>
<dbReference type="EMBL" id="JBEDUW010000006">
    <property type="protein sequence ID" value="KAK9921792.1"/>
    <property type="molecule type" value="Genomic_DNA"/>
</dbReference>